<evidence type="ECO:0000313" key="8">
    <source>
        <dbReference type="EMBL" id="MBP3956423.1"/>
    </source>
</evidence>
<dbReference type="InterPro" id="IPR001173">
    <property type="entry name" value="Glyco_trans_2-like"/>
</dbReference>
<keyword evidence="2" id="KW-1003">Cell membrane</keyword>
<keyword evidence="6" id="KW-1133">Transmembrane helix</keyword>
<dbReference type="Pfam" id="PF00535">
    <property type="entry name" value="Glycos_transf_2"/>
    <property type="match status" value="1"/>
</dbReference>
<dbReference type="PANTHER" id="PTHR43646">
    <property type="entry name" value="GLYCOSYLTRANSFERASE"/>
    <property type="match status" value="1"/>
</dbReference>
<feature type="transmembrane region" description="Helical" evidence="6">
    <location>
        <begin position="329"/>
        <end position="345"/>
    </location>
</feature>
<accession>A0ABS5BRW0</accession>
<keyword evidence="9" id="KW-1185">Reference proteome</keyword>
<evidence type="ECO:0000256" key="1">
    <source>
        <dbReference type="ARBA" id="ARBA00004236"/>
    </source>
</evidence>
<evidence type="ECO:0000256" key="6">
    <source>
        <dbReference type="SAM" id="Phobius"/>
    </source>
</evidence>
<dbReference type="SUPFAM" id="SSF53448">
    <property type="entry name" value="Nucleotide-diphospho-sugar transferases"/>
    <property type="match status" value="1"/>
</dbReference>
<keyword evidence="6" id="KW-0812">Transmembrane</keyword>
<dbReference type="Proteomes" id="UP000676565">
    <property type="component" value="Unassembled WGS sequence"/>
</dbReference>
<protein>
    <submittedName>
        <fullName evidence="8">Glycosyltransferase</fullName>
        <ecNumber evidence="8">2.4.-.-</ecNumber>
    </submittedName>
</protein>
<evidence type="ECO:0000256" key="4">
    <source>
        <dbReference type="ARBA" id="ARBA00022679"/>
    </source>
</evidence>
<dbReference type="EC" id="2.4.-.-" evidence="8"/>
<keyword evidence="4 8" id="KW-0808">Transferase</keyword>
<proteinExistence type="predicted"/>
<dbReference type="EMBL" id="JAGKQQ010000001">
    <property type="protein sequence ID" value="MBP3956423.1"/>
    <property type="molecule type" value="Genomic_DNA"/>
</dbReference>
<dbReference type="GO" id="GO:0016757">
    <property type="term" value="F:glycosyltransferase activity"/>
    <property type="evidence" value="ECO:0007669"/>
    <property type="project" value="UniProtKB-KW"/>
</dbReference>
<name>A0ABS5BRW0_9BACT</name>
<feature type="domain" description="Glycosyltransferase 2-like" evidence="7">
    <location>
        <begin position="45"/>
        <end position="166"/>
    </location>
</feature>
<dbReference type="PANTHER" id="PTHR43646:SF2">
    <property type="entry name" value="GLYCOSYLTRANSFERASE 2-LIKE DOMAIN-CONTAINING PROTEIN"/>
    <property type="match status" value="1"/>
</dbReference>
<sequence>MMTLLALTWVGLVCAAVPALLYLQNAFLFRAPPVIDNTVPLTPISILIPARNEELGIEACVRSVLASQYIELEVIVLDDASTDRTAEIVRAIATTDARVRVEAAPPLLDGWSGKQHACFVLSKLASFDTLTFLDADVRLSPDALARMSLFLRANGADLVSGFPKQETGTLLEKLLIPLINWLLLCFLPLWGMRHFRWPAFGAGCGQWFMTTRAAYEKVGGHAAVKTSFHDGLTLPRAYRKAGFWTDVCDATDLAACRMYRSASGVWFGLAKNAREGMAATGQIGFWTVVLLCGQVLPVLLLVLVVATAACDVEFGYDPLGRAIERTTRPFVLTLLGAACLLSLLPRLHTAVRFRQSWLGWLIHPVAIVLLLAVQWYAVFRALAGKPVAWKGRTHPANLTSREAK</sequence>
<dbReference type="Gene3D" id="3.90.550.10">
    <property type="entry name" value="Spore Coat Polysaccharide Biosynthesis Protein SpsA, Chain A"/>
    <property type="match status" value="1"/>
</dbReference>
<evidence type="ECO:0000256" key="2">
    <source>
        <dbReference type="ARBA" id="ARBA00022475"/>
    </source>
</evidence>
<dbReference type="CDD" id="cd00761">
    <property type="entry name" value="Glyco_tranf_GTA_type"/>
    <property type="match status" value="1"/>
</dbReference>
<comment type="caution">
    <text evidence="8">The sequence shown here is derived from an EMBL/GenBank/DDBJ whole genome shotgun (WGS) entry which is preliminary data.</text>
</comment>
<keyword evidence="5 6" id="KW-0472">Membrane</keyword>
<reference evidence="8 9" key="1">
    <citation type="submission" date="2021-04" db="EMBL/GenBank/DDBJ databases">
        <authorList>
            <person name="Ivanova A."/>
        </authorList>
    </citation>
    <scope>NUCLEOTIDE SEQUENCE [LARGE SCALE GENOMIC DNA]</scope>
    <source>
        <strain evidence="8 9">G18</strain>
    </source>
</reference>
<evidence type="ECO:0000256" key="5">
    <source>
        <dbReference type="ARBA" id="ARBA00023136"/>
    </source>
</evidence>
<comment type="subcellular location">
    <subcellularLocation>
        <location evidence="1">Cell membrane</location>
    </subcellularLocation>
</comment>
<feature type="transmembrane region" description="Helical" evidence="6">
    <location>
        <begin position="283"/>
        <end position="309"/>
    </location>
</feature>
<organism evidence="8 9">
    <name type="scientific">Gemmata palustris</name>
    <dbReference type="NCBI Taxonomy" id="2822762"/>
    <lineage>
        <taxon>Bacteria</taxon>
        <taxon>Pseudomonadati</taxon>
        <taxon>Planctomycetota</taxon>
        <taxon>Planctomycetia</taxon>
        <taxon>Gemmatales</taxon>
        <taxon>Gemmataceae</taxon>
        <taxon>Gemmata</taxon>
    </lineage>
</organism>
<feature type="transmembrane region" description="Helical" evidence="6">
    <location>
        <begin position="357"/>
        <end position="377"/>
    </location>
</feature>
<dbReference type="InterPro" id="IPR029044">
    <property type="entry name" value="Nucleotide-diphossugar_trans"/>
</dbReference>
<gene>
    <name evidence="8" type="ORF">J8F10_14160</name>
</gene>
<evidence type="ECO:0000313" key="9">
    <source>
        <dbReference type="Proteomes" id="UP000676565"/>
    </source>
</evidence>
<evidence type="ECO:0000256" key="3">
    <source>
        <dbReference type="ARBA" id="ARBA00022676"/>
    </source>
</evidence>
<keyword evidence="3 8" id="KW-0328">Glycosyltransferase</keyword>
<evidence type="ECO:0000259" key="7">
    <source>
        <dbReference type="Pfam" id="PF00535"/>
    </source>
</evidence>